<feature type="compositionally biased region" description="Low complexity" evidence="1">
    <location>
        <begin position="232"/>
        <end position="254"/>
    </location>
</feature>
<proteinExistence type="predicted"/>
<feature type="region of interest" description="Disordered" evidence="1">
    <location>
        <begin position="154"/>
        <end position="182"/>
    </location>
</feature>
<sequence>MSFQDESSYANPGIYRQSLEEIMYTPIRKVEKKQFHDATLSSAKRVTTLLQKFESGKLDLSIDTEEIKDVKHHEDDILDGPVYPILFTPTPKLRTIRRGLRPKEATEYHDDKLVTEKKKECPVIVETPILRTIHRQFSGVNFIETPFKLSRINLEGSAKRQEPYESRQKTKSTEVEDHTLVTKQEKESQVLVETPILRTLNRQFSGASYIETRYKLSRSNLEKSTELLEQYGSRQTSKSTGSSSGSSEASSSDSNDNRNDVNTETASDSFNTANRFYFSKFARAQVHHKFEMYFKWDSETLRSCAVTVSKLRFETLQKIPQYEKDERVIRMMKIYKKCSEGVNKEMDTLCCSLFDLLDDVNDKRLSIHEEYVVEKYNKKIASFGSR</sequence>
<gene>
    <name evidence="2" type="ORF">L5515_018960</name>
</gene>
<accession>A0AAE9FJC8</accession>
<dbReference type="Proteomes" id="UP000829354">
    <property type="component" value="Chromosome X"/>
</dbReference>
<protein>
    <submittedName>
        <fullName evidence="2">Uncharacterized protein</fullName>
    </submittedName>
</protein>
<feature type="compositionally biased region" description="Basic and acidic residues" evidence="1">
    <location>
        <begin position="157"/>
        <end position="182"/>
    </location>
</feature>
<reference evidence="2 3" key="1">
    <citation type="submission" date="2022-04" db="EMBL/GenBank/DDBJ databases">
        <title>Chromosome-level reference genomes for two strains of Caenorhabditis briggsae: an improved platform for comparative genomics.</title>
        <authorList>
            <person name="Stevens L."/>
            <person name="Andersen E."/>
        </authorList>
    </citation>
    <scope>NUCLEOTIDE SEQUENCE [LARGE SCALE GENOMIC DNA]</scope>
    <source>
        <strain evidence="2">VX34</strain>
        <tissue evidence="2">Whole-organism</tissue>
    </source>
</reference>
<dbReference type="EMBL" id="CP092625">
    <property type="protein sequence ID" value="UMM43480.1"/>
    <property type="molecule type" value="Genomic_DNA"/>
</dbReference>
<name>A0AAE9FJC8_CAEBR</name>
<evidence type="ECO:0000313" key="3">
    <source>
        <dbReference type="Proteomes" id="UP000829354"/>
    </source>
</evidence>
<dbReference type="AlphaFoldDB" id="A0AAE9FJC8"/>
<organism evidence="2 3">
    <name type="scientific">Caenorhabditis briggsae</name>
    <dbReference type="NCBI Taxonomy" id="6238"/>
    <lineage>
        <taxon>Eukaryota</taxon>
        <taxon>Metazoa</taxon>
        <taxon>Ecdysozoa</taxon>
        <taxon>Nematoda</taxon>
        <taxon>Chromadorea</taxon>
        <taxon>Rhabditida</taxon>
        <taxon>Rhabditina</taxon>
        <taxon>Rhabditomorpha</taxon>
        <taxon>Rhabditoidea</taxon>
        <taxon>Rhabditidae</taxon>
        <taxon>Peloderinae</taxon>
        <taxon>Caenorhabditis</taxon>
    </lineage>
</organism>
<evidence type="ECO:0000256" key="1">
    <source>
        <dbReference type="SAM" id="MobiDB-lite"/>
    </source>
</evidence>
<keyword evidence="3" id="KW-1185">Reference proteome</keyword>
<feature type="region of interest" description="Disordered" evidence="1">
    <location>
        <begin position="229"/>
        <end position="266"/>
    </location>
</feature>
<evidence type="ECO:0000313" key="2">
    <source>
        <dbReference type="EMBL" id="UMM43480.1"/>
    </source>
</evidence>